<evidence type="ECO:0000256" key="3">
    <source>
        <dbReference type="ARBA" id="ARBA00022912"/>
    </source>
</evidence>
<accession>F0ZYY0</accession>
<dbReference type="PROSITE" id="PS51746">
    <property type="entry name" value="PPM_2"/>
    <property type="match status" value="1"/>
</dbReference>
<keyword evidence="9" id="KW-1185">Reference proteome</keyword>
<dbReference type="SMART" id="SM00332">
    <property type="entry name" value="PP2Cc"/>
    <property type="match status" value="1"/>
</dbReference>
<dbReference type="VEuPathDB" id="AmoebaDB:DICPUDRAFT_157361"/>
<keyword evidence="6" id="KW-0472">Membrane</keyword>
<dbReference type="eggNOG" id="KOG0698">
    <property type="taxonomic scope" value="Eukaryota"/>
</dbReference>
<keyword evidence="6" id="KW-0812">Transmembrane</keyword>
<evidence type="ECO:0000256" key="4">
    <source>
        <dbReference type="RuleBase" id="RU003465"/>
    </source>
</evidence>
<proteinExistence type="inferred from homology"/>
<dbReference type="GO" id="GO:0004722">
    <property type="term" value="F:protein serine/threonine phosphatase activity"/>
    <property type="evidence" value="ECO:0000318"/>
    <property type="project" value="GO_Central"/>
</dbReference>
<dbReference type="InterPro" id="IPR001932">
    <property type="entry name" value="PPM-type_phosphatase-like_dom"/>
</dbReference>
<comment type="similarity">
    <text evidence="4">Belongs to the PP2C family.</text>
</comment>
<dbReference type="AlphaFoldDB" id="F0ZYY0"/>
<evidence type="ECO:0000256" key="6">
    <source>
        <dbReference type="SAM" id="Phobius"/>
    </source>
</evidence>
<dbReference type="RefSeq" id="XP_003292625.1">
    <property type="nucleotide sequence ID" value="XM_003292577.1"/>
</dbReference>
<feature type="domain" description="PPM-type phosphatase" evidence="7">
    <location>
        <begin position="559"/>
        <end position="818"/>
    </location>
</feature>
<dbReference type="SMART" id="SM00331">
    <property type="entry name" value="PP2C_SIG"/>
    <property type="match status" value="1"/>
</dbReference>
<dbReference type="InterPro" id="IPR015655">
    <property type="entry name" value="PP2C"/>
</dbReference>
<evidence type="ECO:0000256" key="5">
    <source>
        <dbReference type="SAM" id="MobiDB-lite"/>
    </source>
</evidence>
<evidence type="ECO:0000313" key="9">
    <source>
        <dbReference type="Proteomes" id="UP000001064"/>
    </source>
</evidence>
<dbReference type="OrthoDB" id="31118at2759"/>
<dbReference type="Proteomes" id="UP000001064">
    <property type="component" value="Unassembled WGS sequence"/>
</dbReference>
<keyword evidence="3 4" id="KW-0904">Protein phosphatase</keyword>
<dbReference type="CDD" id="cd00143">
    <property type="entry name" value="PP2Cc"/>
    <property type="match status" value="1"/>
</dbReference>
<evidence type="ECO:0000256" key="2">
    <source>
        <dbReference type="ARBA" id="ARBA00022801"/>
    </source>
</evidence>
<dbReference type="InterPro" id="IPR036457">
    <property type="entry name" value="PPM-type-like_dom_sf"/>
</dbReference>
<dbReference type="InterPro" id="IPR000222">
    <property type="entry name" value="PP2C_BS"/>
</dbReference>
<dbReference type="OMA" id="QNIGMIS"/>
<feature type="region of interest" description="Disordered" evidence="5">
    <location>
        <begin position="379"/>
        <end position="413"/>
    </location>
</feature>
<dbReference type="EMBL" id="GL871295">
    <property type="protein sequence ID" value="EGC30859.1"/>
    <property type="molecule type" value="Genomic_DNA"/>
</dbReference>
<dbReference type="GO" id="GO:0007165">
    <property type="term" value="P:signal transduction"/>
    <property type="evidence" value="ECO:0000318"/>
    <property type="project" value="GO_Central"/>
</dbReference>
<gene>
    <name evidence="8" type="ORF">DICPUDRAFT_157361</name>
</gene>
<organism evidence="8 9">
    <name type="scientific">Dictyostelium purpureum</name>
    <name type="common">Slime mold</name>
    <dbReference type="NCBI Taxonomy" id="5786"/>
    <lineage>
        <taxon>Eukaryota</taxon>
        <taxon>Amoebozoa</taxon>
        <taxon>Evosea</taxon>
        <taxon>Eumycetozoa</taxon>
        <taxon>Dictyostelia</taxon>
        <taxon>Dictyosteliales</taxon>
        <taxon>Dictyosteliaceae</taxon>
        <taxon>Dictyostelium</taxon>
    </lineage>
</organism>
<feature type="transmembrane region" description="Helical" evidence="6">
    <location>
        <begin position="29"/>
        <end position="47"/>
    </location>
</feature>
<feature type="compositionally biased region" description="Low complexity" evidence="5">
    <location>
        <begin position="485"/>
        <end position="497"/>
    </location>
</feature>
<dbReference type="PANTHER" id="PTHR47992">
    <property type="entry name" value="PROTEIN PHOSPHATASE"/>
    <property type="match status" value="1"/>
</dbReference>
<feature type="region of interest" description="Disordered" evidence="5">
    <location>
        <begin position="478"/>
        <end position="497"/>
    </location>
</feature>
<dbReference type="KEGG" id="dpp:DICPUDRAFT_157361"/>
<dbReference type="STRING" id="5786.F0ZYY0"/>
<evidence type="ECO:0000313" key="8">
    <source>
        <dbReference type="EMBL" id="EGC30859.1"/>
    </source>
</evidence>
<reference evidence="9" key="1">
    <citation type="journal article" date="2011" name="Genome Biol.">
        <title>Comparative genomics of the social amoebae Dictyostelium discoideum and Dictyostelium purpureum.</title>
        <authorList>
            <consortium name="US DOE Joint Genome Institute (JGI-PGF)"/>
            <person name="Sucgang R."/>
            <person name="Kuo A."/>
            <person name="Tian X."/>
            <person name="Salerno W."/>
            <person name="Parikh A."/>
            <person name="Feasley C.L."/>
            <person name="Dalin E."/>
            <person name="Tu H."/>
            <person name="Huang E."/>
            <person name="Barry K."/>
            <person name="Lindquist E."/>
            <person name="Shapiro H."/>
            <person name="Bruce D."/>
            <person name="Schmutz J."/>
            <person name="Salamov A."/>
            <person name="Fey P."/>
            <person name="Gaudet P."/>
            <person name="Anjard C."/>
            <person name="Babu M.M."/>
            <person name="Basu S."/>
            <person name="Bushmanova Y."/>
            <person name="van der Wel H."/>
            <person name="Katoh-Kurasawa M."/>
            <person name="Dinh C."/>
            <person name="Coutinho P.M."/>
            <person name="Saito T."/>
            <person name="Elias M."/>
            <person name="Schaap P."/>
            <person name="Kay R.R."/>
            <person name="Henrissat B."/>
            <person name="Eichinger L."/>
            <person name="Rivero F."/>
            <person name="Putnam N.H."/>
            <person name="West C.M."/>
            <person name="Loomis W.F."/>
            <person name="Chisholm R.L."/>
            <person name="Shaulsky G."/>
            <person name="Strassmann J.E."/>
            <person name="Queller D.C."/>
            <person name="Kuspa A."/>
            <person name="Grigoriev I.V."/>
        </authorList>
    </citation>
    <scope>NUCLEOTIDE SEQUENCE [LARGE SCALE GENOMIC DNA]</scope>
    <source>
        <strain evidence="9">QSDP1</strain>
    </source>
</reference>
<keyword evidence="1" id="KW-0479">Metal-binding</keyword>
<feature type="compositionally biased region" description="Low complexity" evidence="5">
    <location>
        <begin position="272"/>
        <end position="318"/>
    </location>
</feature>
<dbReference type="SUPFAM" id="SSF81606">
    <property type="entry name" value="PP2C-like"/>
    <property type="match status" value="1"/>
</dbReference>
<dbReference type="GeneID" id="10508577"/>
<sequence>MVKMMDIKILTAFSILFISLMVSNEFLEFLVNIIYTAILFIIVLFFYQNKHHFIDSPSSSPELFDINNTTSTTITNPNINKKEIVTLIEKTQDDSIIVKEQSPGEVKLIYNYSKEDNDQQILIKQLQTKSHDLSEQLNKSVERSREEQLKYFNELNKYQMEIKELKSKSGELLNSIAILNSTIEGQRQNISDLTKERDSIYLSEQKVVSKLTEYEKKEKNHQENEKQSNKKISELKDQVSLFKKEVDEKVKKISKLETQVTKLEKEKSKLNSNISDTSSNSSVASSSSGFIPSSSPSKGIPIPISSSHNRSNSNGSNSGFVDGKSSASPSSSYLRDASASDEDSFSSSSEGKPFKSLFNKVKSESSKFVEKAQKGINKHLGSDFFNQPPTNNNGTQPQTPTHNNNNIPPVIIKESPNKSNQILFDLENDKLLDNGAQQSIQPTKVSPRDQIQKEQSLSDLFIKSSNVSFSNLDSFLTKNSDQDVNNSNNNNESEINNITTTNLDDLKFEDLNNNNNNIKEEEMVKVGHSTANESDVSKIKIQTIKEFSIKADENKNGLRRAKKKPSPGSSTMMEDVSIAKYPFFETDEDLGLFGVFDGHAGRGAADSASKLFPLELEKLMKEQDNYLEDDQSQLINKAFKNVDNQMKDHEYEGCTATISLIWKTKDNQRYLQVGNVGDSSAFLCRNGQAIELTLDHKANDPSEKQRMIDSGIPVGENQTRINGVAVSRSLGNHFIKEQNIGMISDPHISNCYLLTDQDKFLIIASDGLWDVIKGQEAVEKLLENYNSSSADSMASLLLENAVQSSMCKDNVSVIVVKL</sequence>
<name>F0ZYY0_DICPU</name>
<evidence type="ECO:0000256" key="1">
    <source>
        <dbReference type="ARBA" id="ARBA00022723"/>
    </source>
</evidence>
<dbReference type="PROSITE" id="PS01032">
    <property type="entry name" value="PPM_1"/>
    <property type="match status" value="1"/>
</dbReference>
<dbReference type="FunCoup" id="F0ZYY0">
    <property type="interactions" value="743"/>
</dbReference>
<keyword evidence="6" id="KW-1133">Transmembrane helix</keyword>
<feature type="compositionally biased region" description="Low complexity" evidence="5">
    <location>
        <begin position="386"/>
        <end position="409"/>
    </location>
</feature>
<protein>
    <recommendedName>
        <fullName evidence="7">PPM-type phosphatase domain-containing protein</fullName>
    </recommendedName>
</protein>
<dbReference type="Gene3D" id="3.60.40.10">
    <property type="entry name" value="PPM-type phosphatase domain"/>
    <property type="match status" value="1"/>
</dbReference>
<dbReference type="Pfam" id="PF00481">
    <property type="entry name" value="PP2C"/>
    <property type="match status" value="1"/>
</dbReference>
<feature type="region of interest" description="Disordered" evidence="5">
    <location>
        <begin position="264"/>
        <end position="355"/>
    </location>
</feature>
<evidence type="ECO:0000259" key="7">
    <source>
        <dbReference type="PROSITE" id="PS51746"/>
    </source>
</evidence>
<keyword evidence="2 4" id="KW-0378">Hydrolase</keyword>
<dbReference type="InParanoid" id="F0ZYY0"/>
<dbReference type="GO" id="GO:0046872">
    <property type="term" value="F:metal ion binding"/>
    <property type="evidence" value="ECO:0007669"/>
    <property type="project" value="UniProtKB-KW"/>
</dbReference>